<keyword evidence="1" id="KW-0472">Membrane</keyword>
<name>A0A834MMG4_RHYFE</name>
<evidence type="ECO:0000313" key="2">
    <source>
        <dbReference type="EMBL" id="KAF7285840.1"/>
    </source>
</evidence>
<feature type="transmembrane region" description="Helical" evidence="1">
    <location>
        <begin position="7"/>
        <end position="32"/>
    </location>
</feature>
<protein>
    <submittedName>
        <fullName evidence="2">Uncharacterized protein</fullName>
    </submittedName>
</protein>
<keyword evidence="3" id="KW-1185">Reference proteome</keyword>
<sequence>MANICGGIVWFLILITVAFPIAGICAFFYILVYCFAQICSGCQSFSDILEKGMQLPGYAVTKIKNCEF</sequence>
<dbReference type="OrthoDB" id="8912589at2759"/>
<dbReference type="PANTHER" id="PTHR39948">
    <property type="entry name" value="GEO11419P1"/>
    <property type="match status" value="1"/>
</dbReference>
<proteinExistence type="predicted"/>
<organism evidence="2 3">
    <name type="scientific">Rhynchophorus ferrugineus</name>
    <name type="common">Red palm weevil</name>
    <name type="synonym">Curculio ferrugineus</name>
    <dbReference type="NCBI Taxonomy" id="354439"/>
    <lineage>
        <taxon>Eukaryota</taxon>
        <taxon>Metazoa</taxon>
        <taxon>Ecdysozoa</taxon>
        <taxon>Arthropoda</taxon>
        <taxon>Hexapoda</taxon>
        <taxon>Insecta</taxon>
        <taxon>Pterygota</taxon>
        <taxon>Neoptera</taxon>
        <taxon>Endopterygota</taxon>
        <taxon>Coleoptera</taxon>
        <taxon>Polyphaga</taxon>
        <taxon>Cucujiformia</taxon>
        <taxon>Curculionidae</taxon>
        <taxon>Dryophthorinae</taxon>
        <taxon>Rhynchophorus</taxon>
    </lineage>
</organism>
<evidence type="ECO:0000313" key="3">
    <source>
        <dbReference type="Proteomes" id="UP000625711"/>
    </source>
</evidence>
<dbReference type="EMBL" id="JAACXV010000043">
    <property type="protein sequence ID" value="KAF7285840.1"/>
    <property type="molecule type" value="Genomic_DNA"/>
</dbReference>
<keyword evidence="1" id="KW-1133">Transmembrane helix</keyword>
<dbReference type="Proteomes" id="UP000625711">
    <property type="component" value="Unassembled WGS sequence"/>
</dbReference>
<accession>A0A834MMG4</accession>
<keyword evidence="1" id="KW-0812">Transmembrane</keyword>
<reference evidence="2" key="1">
    <citation type="submission" date="2020-08" db="EMBL/GenBank/DDBJ databases">
        <title>Genome sequencing and assembly of the red palm weevil Rhynchophorus ferrugineus.</title>
        <authorList>
            <person name="Dias G.B."/>
            <person name="Bergman C.M."/>
            <person name="Manee M."/>
        </authorList>
    </citation>
    <scope>NUCLEOTIDE SEQUENCE</scope>
    <source>
        <strain evidence="2">AA-2017</strain>
        <tissue evidence="2">Whole larva</tissue>
    </source>
</reference>
<comment type="caution">
    <text evidence="2">The sequence shown here is derived from an EMBL/GenBank/DDBJ whole genome shotgun (WGS) entry which is preliminary data.</text>
</comment>
<dbReference type="AlphaFoldDB" id="A0A834MMG4"/>
<gene>
    <name evidence="2" type="ORF">GWI33_009813</name>
</gene>
<evidence type="ECO:0000256" key="1">
    <source>
        <dbReference type="SAM" id="Phobius"/>
    </source>
</evidence>
<dbReference type="PANTHER" id="PTHR39948:SF1">
    <property type="entry name" value="GEO11419P1"/>
    <property type="match status" value="1"/>
</dbReference>